<evidence type="ECO:0000313" key="3">
    <source>
        <dbReference type="Proteomes" id="UP001152888"/>
    </source>
</evidence>
<feature type="region of interest" description="Disordered" evidence="1">
    <location>
        <begin position="1"/>
        <end position="22"/>
    </location>
</feature>
<protein>
    <submittedName>
        <fullName evidence="2">Uncharacterized protein</fullName>
    </submittedName>
</protein>
<reference evidence="2" key="1">
    <citation type="submission" date="2022-03" db="EMBL/GenBank/DDBJ databases">
        <authorList>
            <person name="Sayadi A."/>
        </authorList>
    </citation>
    <scope>NUCLEOTIDE SEQUENCE</scope>
</reference>
<evidence type="ECO:0000313" key="2">
    <source>
        <dbReference type="EMBL" id="CAH1967363.1"/>
    </source>
</evidence>
<accession>A0A9P0K6I5</accession>
<comment type="caution">
    <text evidence="2">The sequence shown here is derived from an EMBL/GenBank/DDBJ whole genome shotgun (WGS) entry which is preliminary data.</text>
</comment>
<dbReference type="EMBL" id="CAKOFQ010006744">
    <property type="protein sequence ID" value="CAH1967363.1"/>
    <property type="molecule type" value="Genomic_DNA"/>
</dbReference>
<dbReference type="Proteomes" id="UP001152888">
    <property type="component" value="Unassembled WGS sequence"/>
</dbReference>
<dbReference type="AlphaFoldDB" id="A0A9P0K6I5"/>
<proteinExistence type="predicted"/>
<sequence length="73" mass="8400">MNTRQQTKSKKNIPEKVNKSNNSSYIHIQVDNSVDDKTYTQEELLLDLRNKLASELAKNDDLHDLTAKLKVES</sequence>
<evidence type="ECO:0000256" key="1">
    <source>
        <dbReference type="SAM" id="MobiDB-lite"/>
    </source>
</evidence>
<keyword evidence="3" id="KW-1185">Reference proteome</keyword>
<gene>
    <name evidence="2" type="ORF">ACAOBT_LOCUS7363</name>
</gene>
<organism evidence="2 3">
    <name type="scientific">Acanthoscelides obtectus</name>
    <name type="common">Bean weevil</name>
    <name type="synonym">Bruchus obtectus</name>
    <dbReference type="NCBI Taxonomy" id="200917"/>
    <lineage>
        <taxon>Eukaryota</taxon>
        <taxon>Metazoa</taxon>
        <taxon>Ecdysozoa</taxon>
        <taxon>Arthropoda</taxon>
        <taxon>Hexapoda</taxon>
        <taxon>Insecta</taxon>
        <taxon>Pterygota</taxon>
        <taxon>Neoptera</taxon>
        <taxon>Endopterygota</taxon>
        <taxon>Coleoptera</taxon>
        <taxon>Polyphaga</taxon>
        <taxon>Cucujiformia</taxon>
        <taxon>Chrysomeloidea</taxon>
        <taxon>Chrysomelidae</taxon>
        <taxon>Bruchinae</taxon>
        <taxon>Bruchini</taxon>
        <taxon>Acanthoscelides</taxon>
    </lineage>
</organism>
<name>A0A9P0K6I5_ACAOB</name>